<protein>
    <recommendedName>
        <fullName evidence="3">protein-histidine N-methyltransferase</fullName>
        <ecNumber evidence="3">2.1.1.85</ecNumber>
    </recommendedName>
</protein>
<dbReference type="InterPro" id="IPR029063">
    <property type="entry name" value="SAM-dependent_MTases_sf"/>
</dbReference>
<evidence type="ECO:0000256" key="6">
    <source>
        <dbReference type="ARBA" id="ARBA00022679"/>
    </source>
</evidence>
<evidence type="ECO:0000256" key="10">
    <source>
        <dbReference type="SAM" id="MobiDB-lite"/>
    </source>
</evidence>
<keyword evidence="8" id="KW-0539">Nucleus</keyword>
<dbReference type="GO" id="GO:0005634">
    <property type="term" value="C:nucleus"/>
    <property type="evidence" value="ECO:0007669"/>
    <property type="project" value="UniProtKB-SubCell"/>
</dbReference>
<name>A0AA39QX47_9LECA</name>
<keyword evidence="6" id="KW-0808">Transferase</keyword>
<gene>
    <name evidence="11" type="ORF">JMJ35_006372</name>
</gene>
<evidence type="ECO:0000313" key="12">
    <source>
        <dbReference type="Proteomes" id="UP001166286"/>
    </source>
</evidence>
<proteinExistence type="inferred from homology"/>
<feature type="region of interest" description="Disordered" evidence="10">
    <location>
        <begin position="1"/>
        <end position="41"/>
    </location>
</feature>
<evidence type="ECO:0000256" key="4">
    <source>
        <dbReference type="ARBA" id="ARBA00022490"/>
    </source>
</evidence>
<keyword evidence="5" id="KW-0489">Methyltransferase</keyword>
<evidence type="ECO:0000256" key="3">
    <source>
        <dbReference type="ARBA" id="ARBA00012533"/>
    </source>
</evidence>
<accession>A0AA39QX47</accession>
<evidence type="ECO:0000256" key="5">
    <source>
        <dbReference type="ARBA" id="ARBA00022603"/>
    </source>
</evidence>
<dbReference type="InterPro" id="IPR019410">
    <property type="entry name" value="Methyltransf_16"/>
</dbReference>
<keyword evidence="12" id="KW-1185">Reference proteome</keyword>
<dbReference type="PANTHER" id="PTHR14614:SF39">
    <property type="entry name" value="HISTIDINE PROTEIN METHYLTRANSFERASE 1 HOMOLOG"/>
    <property type="match status" value="1"/>
</dbReference>
<evidence type="ECO:0000256" key="7">
    <source>
        <dbReference type="ARBA" id="ARBA00022691"/>
    </source>
</evidence>
<evidence type="ECO:0000256" key="2">
    <source>
        <dbReference type="ARBA" id="ARBA00004496"/>
    </source>
</evidence>
<keyword evidence="4" id="KW-0963">Cytoplasm</keyword>
<reference evidence="11" key="1">
    <citation type="submission" date="2023-03" db="EMBL/GenBank/DDBJ databases">
        <title>Complete genome of Cladonia borealis.</title>
        <authorList>
            <person name="Park H."/>
        </authorList>
    </citation>
    <scope>NUCLEOTIDE SEQUENCE</scope>
    <source>
        <strain evidence="11">ANT050790</strain>
    </source>
</reference>
<comment type="subcellular location">
    <subcellularLocation>
        <location evidence="2">Cytoplasm</location>
    </subcellularLocation>
    <subcellularLocation>
        <location evidence="1">Nucleus</location>
    </subcellularLocation>
</comment>
<comment type="similarity">
    <text evidence="9">Belongs to the methyltransferase superfamily. METTL18 family.</text>
</comment>
<dbReference type="Gene3D" id="3.40.50.150">
    <property type="entry name" value="Vaccinia Virus protein VP39"/>
    <property type="match status" value="1"/>
</dbReference>
<evidence type="ECO:0000256" key="8">
    <source>
        <dbReference type="ARBA" id="ARBA00023242"/>
    </source>
</evidence>
<organism evidence="11 12">
    <name type="scientific">Cladonia borealis</name>
    <dbReference type="NCBI Taxonomy" id="184061"/>
    <lineage>
        <taxon>Eukaryota</taxon>
        <taxon>Fungi</taxon>
        <taxon>Dikarya</taxon>
        <taxon>Ascomycota</taxon>
        <taxon>Pezizomycotina</taxon>
        <taxon>Lecanoromycetes</taxon>
        <taxon>OSLEUM clade</taxon>
        <taxon>Lecanoromycetidae</taxon>
        <taxon>Lecanorales</taxon>
        <taxon>Lecanorineae</taxon>
        <taxon>Cladoniaceae</taxon>
        <taxon>Cladonia</taxon>
    </lineage>
</organism>
<dbReference type="GO" id="GO:0005737">
    <property type="term" value="C:cytoplasm"/>
    <property type="evidence" value="ECO:0007669"/>
    <property type="project" value="UniProtKB-SubCell"/>
</dbReference>
<comment type="caution">
    <text evidence="11">The sequence shown here is derived from an EMBL/GenBank/DDBJ whole genome shotgun (WGS) entry which is preliminary data.</text>
</comment>
<dbReference type="GO" id="GO:0032259">
    <property type="term" value="P:methylation"/>
    <property type="evidence" value="ECO:0007669"/>
    <property type="project" value="UniProtKB-KW"/>
</dbReference>
<evidence type="ECO:0000256" key="1">
    <source>
        <dbReference type="ARBA" id="ARBA00004123"/>
    </source>
</evidence>
<keyword evidence="7" id="KW-0949">S-adenosyl-L-methionine</keyword>
<dbReference type="EMBL" id="JAFEKC020000014">
    <property type="protein sequence ID" value="KAK0510820.1"/>
    <property type="molecule type" value="Genomic_DNA"/>
</dbReference>
<sequence>MSPNFSFNLKNDDIEDDRSDGSEPVSIADVREGSKAPATEPRLHTLRDMLSVLPSKISYCSIQIPSKDSSMISLPRRELFDIRAQLMAEDQDYGQSPTIGLSTDDITPNIYEGGFKTWECSVDLASFLAGILTDHNRPDDFGYHIIELGAGTALPTLMVFYLLLKSSSPWWGALQLTFADYNQSVLELATMPNLLLTWHFARSLMASPPVGDLEITTDLLSRFLDDLSSKKIYVSGISGAWNHAFNDLARPFDQLQRQRATETIVLASETIYSPASIRAFSDTLLSVLGREKASGRTAIAFIAAKRIYFGVGGGVDEFLRILEQLGGEARTAWETEDTGVGRVIMEVTKEHG</sequence>
<evidence type="ECO:0000313" key="11">
    <source>
        <dbReference type="EMBL" id="KAK0510820.1"/>
    </source>
</evidence>
<dbReference type="EC" id="2.1.1.85" evidence="3"/>
<dbReference type="GO" id="GO:0018064">
    <property type="term" value="F:protein-L-histidine N-tele-methyltransferase activity"/>
    <property type="evidence" value="ECO:0007669"/>
    <property type="project" value="UniProtKB-EC"/>
</dbReference>
<dbReference type="Proteomes" id="UP001166286">
    <property type="component" value="Unassembled WGS sequence"/>
</dbReference>
<dbReference type="PANTHER" id="PTHR14614">
    <property type="entry name" value="HEPATOCELLULAR CARCINOMA-ASSOCIATED ANTIGEN"/>
    <property type="match status" value="1"/>
</dbReference>
<evidence type="ECO:0000256" key="9">
    <source>
        <dbReference type="ARBA" id="ARBA00038126"/>
    </source>
</evidence>
<dbReference type="AlphaFoldDB" id="A0AA39QX47"/>